<dbReference type="RefSeq" id="WP_244489461.1">
    <property type="nucleotide sequence ID" value="NZ_BBWQ01000025.1"/>
</dbReference>
<protein>
    <recommendedName>
        <fullName evidence="2">DNA polymerase Y-family little finger domain-containing protein</fullName>
    </recommendedName>
</protein>
<evidence type="ECO:0000259" key="2">
    <source>
        <dbReference type="Pfam" id="PF11799"/>
    </source>
</evidence>
<organism evidence="3">
    <name type="scientific">Aureimonas altamirensis</name>
    <dbReference type="NCBI Taxonomy" id="370622"/>
    <lineage>
        <taxon>Bacteria</taxon>
        <taxon>Pseudomonadati</taxon>
        <taxon>Pseudomonadota</taxon>
        <taxon>Alphaproteobacteria</taxon>
        <taxon>Hyphomicrobiales</taxon>
        <taxon>Aurantimonadaceae</taxon>
        <taxon>Aureimonas</taxon>
    </lineage>
</organism>
<dbReference type="GO" id="GO:0006281">
    <property type="term" value="P:DNA repair"/>
    <property type="evidence" value="ECO:0007669"/>
    <property type="project" value="InterPro"/>
</dbReference>
<dbReference type="SUPFAM" id="SSF56672">
    <property type="entry name" value="DNA/RNA polymerases"/>
    <property type="match status" value="1"/>
</dbReference>
<keyword evidence="1" id="KW-0227">DNA damage</keyword>
<reference evidence="3" key="1">
    <citation type="journal article" date="2015" name="Proc. Natl. Acad. Sci. U.S.A.">
        <title>Bacterial clade with the ribosomal RNA operon on a small plasmid rather than the chromosome.</title>
        <authorList>
            <person name="Anda M."/>
            <person name="Ohtsubo Y."/>
            <person name="Okubo T."/>
            <person name="Sugawara M."/>
            <person name="Nagata Y."/>
            <person name="Tsuda M."/>
            <person name="Minamisawa K."/>
            <person name="Mitsui H."/>
        </authorList>
    </citation>
    <scope>NUCLEOTIDE SEQUENCE</scope>
    <source>
        <strain evidence="3">DSM 21988</strain>
    </source>
</reference>
<dbReference type="CDD" id="cd03468">
    <property type="entry name" value="PolY_like"/>
    <property type="match status" value="1"/>
</dbReference>
<dbReference type="PANTHER" id="PTHR35369">
    <property type="entry name" value="BLR3025 PROTEIN-RELATED"/>
    <property type="match status" value="1"/>
</dbReference>
<dbReference type="Pfam" id="PF11799">
    <property type="entry name" value="IMS_C"/>
    <property type="match status" value="1"/>
</dbReference>
<sequence length="539" mass="58662">MHGGAAPDSPVAGSLAPEAAATAGLFREASGSAHRAPRGGGLAAEARHPAWQGATDELQPLALYDKDGGLMRIRAACERARLAGLVPGLSLAEARARFPFVRYEEMDRGADAGLLAAIADWCDRYTPLVALDGLAGLFLDISGCAHLFGGEDGLMRDLAQRMEGQGLAAGLAIASSAGPAAALAVHAPGTVTRPGEEVGLLAPLPCRALRFEPALSATLDRLGLRRVGELLSMPRASLGRRFGAAFMEQLDFAIGRSTRPLNPRRPVPALIHERRLFEPIGRVEDIENLILHLAQRLKPDLERLGQGVRQLELSLFRVDGVVERIALATARPMRDPASIRRLFCERLKAIGDERDAGYGYDLLRLSVLSMDVLDDDQSNFLASGVTAERMVTLVDRLTARLGPGAVQSLQDVASHWPEKAQALVAGFSGTAAATDTAMESLPRPLRILDPPEPVEAISVLPEGEPIRFVWRRAAHRVLRLEGPERIEPEWWHDDVTTATPGLFRDYFRIEDDAGRRYWMFREGLADMRPARWFLHGIFP</sequence>
<dbReference type="GO" id="GO:0003684">
    <property type="term" value="F:damaged DNA binding"/>
    <property type="evidence" value="ECO:0007669"/>
    <property type="project" value="InterPro"/>
</dbReference>
<dbReference type="AlphaFoldDB" id="A0A0P0YVG4"/>
<dbReference type="InterPro" id="IPR050356">
    <property type="entry name" value="SulA_CellDiv_inhibitor"/>
</dbReference>
<feature type="domain" description="DNA polymerase Y-family little finger" evidence="2">
    <location>
        <begin position="271"/>
        <end position="370"/>
    </location>
</feature>
<dbReference type="PANTHER" id="PTHR35369:SF2">
    <property type="entry name" value="BLR3025 PROTEIN"/>
    <property type="match status" value="1"/>
</dbReference>
<evidence type="ECO:0000256" key="1">
    <source>
        <dbReference type="ARBA" id="ARBA00022763"/>
    </source>
</evidence>
<accession>A0A0P0YVG4</accession>
<dbReference type="EMBL" id="LC066369">
    <property type="protein sequence ID" value="BAT25323.1"/>
    <property type="molecule type" value="Genomic_DNA"/>
</dbReference>
<name>A0A0P0YVG4_9HYPH</name>
<evidence type="ECO:0000313" key="3">
    <source>
        <dbReference type="EMBL" id="BAT25323.1"/>
    </source>
</evidence>
<dbReference type="InterPro" id="IPR043502">
    <property type="entry name" value="DNA/RNA_pol_sf"/>
</dbReference>
<proteinExistence type="predicted"/>
<dbReference type="InterPro" id="IPR017961">
    <property type="entry name" value="DNA_pol_Y-fam_little_finger"/>
</dbReference>